<organism evidence="2">
    <name type="scientific">Cacopsylla melanoneura</name>
    <dbReference type="NCBI Taxonomy" id="428564"/>
    <lineage>
        <taxon>Eukaryota</taxon>
        <taxon>Metazoa</taxon>
        <taxon>Ecdysozoa</taxon>
        <taxon>Arthropoda</taxon>
        <taxon>Hexapoda</taxon>
        <taxon>Insecta</taxon>
        <taxon>Pterygota</taxon>
        <taxon>Neoptera</taxon>
        <taxon>Paraneoptera</taxon>
        <taxon>Hemiptera</taxon>
        <taxon>Sternorrhyncha</taxon>
        <taxon>Psylloidea</taxon>
        <taxon>Psyllidae</taxon>
        <taxon>Psyllinae</taxon>
        <taxon>Cacopsylla</taxon>
    </lineage>
</organism>
<dbReference type="PANTHER" id="PTHR17611">
    <property type="entry name" value="DNA SEGMENT, CHR 5, ERATO DOI 579, EXPRESSED"/>
    <property type="match status" value="1"/>
</dbReference>
<dbReference type="EMBL" id="HBUF01253253">
    <property type="protein sequence ID" value="CAG6680793.1"/>
    <property type="molecule type" value="Transcribed_RNA"/>
</dbReference>
<reference evidence="2" key="1">
    <citation type="submission" date="2021-05" db="EMBL/GenBank/DDBJ databases">
        <authorList>
            <person name="Alioto T."/>
            <person name="Alioto T."/>
            <person name="Gomez Garrido J."/>
        </authorList>
    </citation>
    <scope>NUCLEOTIDE SEQUENCE</scope>
</reference>
<feature type="compositionally biased region" description="Basic and acidic residues" evidence="1">
    <location>
        <begin position="279"/>
        <end position="291"/>
    </location>
</feature>
<dbReference type="EMBL" id="HBUF01253254">
    <property type="protein sequence ID" value="CAG6680798.1"/>
    <property type="molecule type" value="Transcribed_RNA"/>
</dbReference>
<feature type="region of interest" description="Disordered" evidence="1">
    <location>
        <begin position="685"/>
        <end position="712"/>
    </location>
</feature>
<dbReference type="PANTHER" id="PTHR17611:SF3">
    <property type="entry name" value="DNA SEGMENT, CHR 5, ERATO DOI 579, EXPRESSED"/>
    <property type="match status" value="1"/>
</dbReference>
<feature type="compositionally biased region" description="Polar residues" evidence="1">
    <location>
        <begin position="247"/>
        <end position="257"/>
    </location>
</feature>
<dbReference type="EMBL" id="HBUF01253251">
    <property type="protein sequence ID" value="CAG6680783.1"/>
    <property type="molecule type" value="Transcribed_RNA"/>
</dbReference>
<protein>
    <submittedName>
        <fullName evidence="2">Uncharacterized protein KIAA0232</fullName>
    </submittedName>
</protein>
<feature type="region of interest" description="Disordered" evidence="1">
    <location>
        <begin position="273"/>
        <end position="294"/>
    </location>
</feature>
<sequence>MKYLQVIPAPSPIESWLHSQLEARGVDRVYSRYILSLFQSTDPVDQDFLDLDIPSKELKRLNKKSTYHHYRSSHCLTSSRQRCLDPHRLIRASVIETLRSVAETKDSGIETLVDELCDRLHSNERSGCHSNASSESAAATPLSTAQSLTNVSLGVVDLAQKYYDAFPALGCSPNARQSSAALLLACCTARPSPWNGKHKHLLSSSSSQSNLATFSSGKTLAASDKSTVLQSSGNRGNSVAALGQGAQGNPSTVLTSGGNRGKSAAAVVNASTNAALSGGERENSSVEDKENQQYNQSTAAVVKSSGAQTVDTTMASGGGNVNMAAAMDHSLMSVKRKLFVEVEEPSKDSLASLMEKVDGTKDLWGGSSDCGGGGDPLSSSSCLLPPFPLGPLSSGSSSLSSASGFIPCGTNLTTSIWSEVEQPWGGSVGGKEVEQPWGGSVVGKEVEQPWGGKWSSGGAGGDDSGVCLASPPEELDGESAAGITVSTRTTLHLSTVLNHHPEKSAFKAVVPGSIPPALPRYSSDLLVVSVPPAAPQGGDENLLTSSRTHFCPIDKAPHYKTLLAAETVQYANGTTFSIASTMDEVDYHVGQDGTLTWDSAVYMEFKANGLTTECYNLYDPFKPKFRVSARGDKAIQTEDQGDQGVGQCEQVGDDGVDDFYFPGEESIARDIMRSLEEGDDYCDDDVINPPSLLPPCTPSPSDTSDVEPPRPKKPCSPLLLDAWAVAWPPFSIWSNTALASRAGDGWPTPSHDYQELSGTGGGVGGNIAELWGSPAQPKPAVATQTGLYTTNYSIWAPPLPLPLDSNSNLILCTTSSKCETPLPLGLGVNMGNLKISSDRKRRHSSSQYLGSATLSSFPCIKSEAVSFFQQSITL</sequence>
<proteinExistence type="predicted"/>
<evidence type="ECO:0000313" key="2">
    <source>
        <dbReference type="EMBL" id="CAG6680783.1"/>
    </source>
</evidence>
<feature type="compositionally biased region" description="Polar residues" evidence="1">
    <location>
        <begin position="225"/>
        <end position="237"/>
    </location>
</feature>
<dbReference type="AlphaFoldDB" id="A0A8D8T3Q5"/>
<dbReference type="EMBL" id="HBUF01253252">
    <property type="protein sequence ID" value="CAG6680788.1"/>
    <property type="molecule type" value="Transcribed_RNA"/>
</dbReference>
<dbReference type="InterPro" id="IPR027871">
    <property type="entry name" value="DUF4603"/>
</dbReference>
<name>A0A8D8T3Q5_9HEMI</name>
<accession>A0A8D8T3Q5</accession>
<evidence type="ECO:0000256" key="1">
    <source>
        <dbReference type="SAM" id="MobiDB-lite"/>
    </source>
</evidence>
<dbReference type="Pfam" id="PF15376">
    <property type="entry name" value="DUF4603"/>
    <property type="match status" value="1"/>
</dbReference>
<feature type="region of interest" description="Disordered" evidence="1">
    <location>
        <begin position="225"/>
        <end position="260"/>
    </location>
</feature>